<dbReference type="InterPro" id="IPR001173">
    <property type="entry name" value="Glyco_trans_2-like"/>
</dbReference>
<name>A0A1F5Z521_9BACT</name>
<dbReference type="InterPro" id="IPR029044">
    <property type="entry name" value="Nucleotide-diphossugar_trans"/>
</dbReference>
<sequence length="500" mass="57612">MPKNFSELIDYYPVKTQRLLEILTGLIPWVVILFLLVGSFYFPNAVAYMVLVFNVYWLYRSFQTSLFVIVGYLNLKATINTDWNQKLLALPQTSEIYHLIIIPNVKEPLATLERNVLALLKQTFNPKQLIVVLAMEDRAREFDADKPEYIVKKYGAKFKKIFVTWHPIVAGETVGKHSNNAYAAKTVKKILIDEQKLNIDNIIVTTCDVDTVFHEKYFSLLTYKFLTCNKPYNRFFQAPFFMNNNVHRLPPFMRLRILMGDAGRLAGLQKPSGRIMNFSAYSVALKLLDTVGYWDVDVIPEDWHINLKSYFALHGDVDIIPLNIPVYGDAPESVTTWKTIKNTYQAEKRWAWGVSDIPYVIKNFIQHPEIPLINRLNKLLLTAEWHITWSTSWFLITIGATLPTILNPAFARTALGYSLPKLSSLILTTCIVGLLLMTFYGYLLNPNAKNKIRSFLHPLTFLQWALLPVLGFFFGMLPGLESQTRLMLGKYIEYRVTEKV</sequence>
<feature type="transmembrane region" description="Helical" evidence="1">
    <location>
        <begin position="57"/>
        <end position="75"/>
    </location>
</feature>
<protein>
    <recommendedName>
        <fullName evidence="2">Glycosyltransferase 2-like domain-containing protein</fullName>
    </recommendedName>
</protein>
<dbReference type="STRING" id="1798377.A2872_01380"/>
<feature type="transmembrane region" description="Helical" evidence="1">
    <location>
        <begin position="20"/>
        <end position="42"/>
    </location>
</feature>
<dbReference type="CDD" id="cd00761">
    <property type="entry name" value="Glyco_tranf_GTA_type"/>
    <property type="match status" value="1"/>
</dbReference>
<evidence type="ECO:0000256" key="1">
    <source>
        <dbReference type="SAM" id="Phobius"/>
    </source>
</evidence>
<gene>
    <name evidence="3" type="ORF">A2872_01380</name>
</gene>
<keyword evidence="1" id="KW-1133">Transmembrane helix</keyword>
<feature type="transmembrane region" description="Helical" evidence="1">
    <location>
        <begin position="455"/>
        <end position="477"/>
    </location>
</feature>
<dbReference type="Pfam" id="PF13632">
    <property type="entry name" value="Glyco_trans_2_3"/>
    <property type="match status" value="1"/>
</dbReference>
<dbReference type="PANTHER" id="PTHR36851">
    <property type="entry name" value="UNNAMED PRODUCT"/>
    <property type="match status" value="1"/>
</dbReference>
<evidence type="ECO:0000313" key="3">
    <source>
        <dbReference type="EMBL" id="OGG07222.1"/>
    </source>
</evidence>
<feature type="domain" description="Glycosyltransferase 2-like" evidence="2">
    <location>
        <begin position="203"/>
        <end position="429"/>
    </location>
</feature>
<dbReference type="PANTHER" id="PTHR36851:SF1">
    <property type="entry name" value="GLYCO_TRANS_2-LIKE DOMAIN-CONTAINING PROTEIN"/>
    <property type="match status" value="1"/>
</dbReference>
<feature type="transmembrane region" description="Helical" evidence="1">
    <location>
        <begin position="387"/>
        <end position="410"/>
    </location>
</feature>
<accession>A0A1F5Z521</accession>
<dbReference type="Proteomes" id="UP000178681">
    <property type="component" value="Unassembled WGS sequence"/>
</dbReference>
<evidence type="ECO:0000259" key="2">
    <source>
        <dbReference type="Pfam" id="PF13632"/>
    </source>
</evidence>
<organism evidence="3 4">
    <name type="scientific">Candidatus Gottesmanbacteria bacterium RIFCSPHIGHO2_01_FULL_42_12</name>
    <dbReference type="NCBI Taxonomy" id="1798377"/>
    <lineage>
        <taxon>Bacteria</taxon>
        <taxon>Candidatus Gottesmaniibacteriota</taxon>
    </lineage>
</organism>
<comment type="caution">
    <text evidence="3">The sequence shown here is derived from an EMBL/GenBank/DDBJ whole genome shotgun (WGS) entry which is preliminary data.</text>
</comment>
<reference evidence="3 4" key="1">
    <citation type="journal article" date="2016" name="Nat. Commun.">
        <title>Thousands of microbial genomes shed light on interconnected biogeochemical processes in an aquifer system.</title>
        <authorList>
            <person name="Anantharaman K."/>
            <person name="Brown C.T."/>
            <person name="Hug L.A."/>
            <person name="Sharon I."/>
            <person name="Castelle C.J."/>
            <person name="Probst A.J."/>
            <person name="Thomas B.C."/>
            <person name="Singh A."/>
            <person name="Wilkins M.J."/>
            <person name="Karaoz U."/>
            <person name="Brodie E.L."/>
            <person name="Williams K.H."/>
            <person name="Hubbard S.S."/>
            <person name="Banfield J.F."/>
        </authorList>
    </citation>
    <scope>NUCLEOTIDE SEQUENCE [LARGE SCALE GENOMIC DNA]</scope>
</reference>
<keyword evidence="1" id="KW-0472">Membrane</keyword>
<dbReference type="SUPFAM" id="SSF53448">
    <property type="entry name" value="Nucleotide-diphospho-sugar transferases"/>
    <property type="match status" value="1"/>
</dbReference>
<keyword evidence="1" id="KW-0812">Transmembrane</keyword>
<dbReference type="EMBL" id="MFJG01000011">
    <property type="protein sequence ID" value="OGG07222.1"/>
    <property type="molecule type" value="Genomic_DNA"/>
</dbReference>
<dbReference type="AlphaFoldDB" id="A0A1F5Z521"/>
<proteinExistence type="predicted"/>
<evidence type="ECO:0000313" key="4">
    <source>
        <dbReference type="Proteomes" id="UP000178681"/>
    </source>
</evidence>
<feature type="transmembrane region" description="Helical" evidence="1">
    <location>
        <begin position="422"/>
        <end position="443"/>
    </location>
</feature>